<evidence type="ECO:0000256" key="1">
    <source>
        <dbReference type="SAM" id="MobiDB-lite"/>
    </source>
</evidence>
<feature type="region of interest" description="Disordered" evidence="1">
    <location>
        <begin position="96"/>
        <end position="115"/>
    </location>
</feature>
<dbReference type="EMBL" id="LK052941">
    <property type="protein sequence ID" value="CDR42240.1"/>
    <property type="molecule type" value="Genomic_DNA"/>
</dbReference>
<feature type="region of interest" description="Disordered" evidence="1">
    <location>
        <begin position="30"/>
        <end position="60"/>
    </location>
</feature>
<protein>
    <submittedName>
        <fullName evidence="3">RHTO0S06e11386g1_1</fullName>
    </submittedName>
</protein>
<feature type="chain" id="PRO_5001594294" evidence="2">
    <location>
        <begin position="24"/>
        <end position="115"/>
    </location>
</feature>
<reference evidence="3" key="1">
    <citation type="journal article" date="2014" name="Genome Announc.">
        <title>Draft genome sequence of Rhodosporidium toruloides CECT1137, an oleaginous yeast of biotechnological interest.</title>
        <authorList>
            <person name="Morin N."/>
            <person name="Calcas X."/>
            <person name="Devillers H."/>
            <person name="Durrens P."/>
            <person name="Sherman D.J."/>
            <person name="Nicaud J.-M."/>
            <person name="Neuveglise C."/>
        </authorList>
    </citation>
    <scope>NUCLEOTIDE SEQUENCE</scope>
    <source>
        <strain evidence="3">CECT1137</strain>
    </source>
</reference>
<evidence type="ECO:0000313" key="3">
    <source>
        <dbReference type="EMBL" id="CDR42240.1"/>
    </source>
</evidence>
<name>A0A061AYC1_RHOTO</name>
<evidence type="ECO:0000256" key="2">
    <source>
        <dbReference type="SAM" id="SignalP"/>
    </source>
</evidence>
<feature type="signal peptide" evidence="2">
    <location>
        <begin position="1"/>
        <end position="23"/>
    </location>
</feature>
<proteinExistence type="predicted"/>
<dbReference type="AlphaFoldDB" id="A0A061AYC1"/>
<sequence length="115" mass="12352">MLLFSRSFALCAVVAITVGLAQAVEAVNESGTTSVARQGPRRLARSDRASLAASSDQAVTAQEKQLVETGHSSLVRKRKRCYYVGTFFHRIDCNAPANSTSVPYSHAPEPTAEVL</sequence>
<dbReference type="OrthoDB" id="2530369at2759"/>
<accession>A0A061AYC1</accession>
<keyword evidence="2" id="KW-0732">Signal</keyword>
<gene>
    <name evidence="3" type="ORF">RHTO0S_06e11386g</name>
</gene>
<organism evidence="3">
    <name type="scientific">Rhodotorula toruloides</name>
    <name type="common">Yeast</name>
    <name type="synonym">Rhodosporidium toruloides</name>
    <dbReference type="NCBI Taxonomy" id="5286"/>
    <lineage>
        <taxon>Eukaryota</taxon>
        <taxon>Fungi</taxon>
        <taxon>Dikarya</taxon>
        <taxon>Basidiomycota</taxon>
        <taxon>Pucciniomycotina</taxon>
        <taxon>Microbotryomycetes</taxon>
        <taxon>Sporidiobolales</taxon>
        <taxon>Sporidiobolaceae</taxon>
        <taxon>Rhodotorula</taxon>
    </lineage>
</organism>